<dbReference type="HOGENOM" id="CLU_061981_0_0_5"/>
<dbReference type="Gene3D" id="1.10.760.10">
    <property type="entry name" value="Cytochrome c-like domain"/>
    <property type="match status" value="2"/>
</dbReference>
<reference evidence="7 8" key="1">
    <citation type="submission" date="2012-02" db="EMBL/GenBank/DDBJ databases">
        <title>Improved High-Quality Draft sequence of Microvirga sp. WSM3557.</title>
        <authorList>
            <consortium name="US DOE Joint Genome Institute"/>
            <person name="Lucas S."/>
            <person name="Han J."/>
            <person name="Lapidus A."/>
            <person name="Cheng J.-F."/>
            <person name="Goodwin L."/>
            <person name="Pitluck S."/>
            <person name="Peters L."/>
            <person name="Zhang X."/>
            <person name="Detter J.C."/>
            <person name="Han C."/>
            <person name="Tapia R."/>
            <person name="Land M."/>
            <person name="Hauser L."/>
            <person name="Kyrpides N."/>
            <person name="Ivanova N."/>
            <person name="Pagani I."/>
            <person name="Brau L."/>
            <person name="Yates R."/>
            <person name="O'Hara G."/>
            <person name="Rui T."/>
            <person name="Howieson J."/>
            <person name="Reeve W."/>
            <person name="Woyke T."/>
        </authorList>
    </citation>
    <scope>NUCLEOTIDE SEQUENCE [LARGE SCALE GENOMIC DNA]</scope>
    <source>
        <strain evidence="7 8">WSM3557</strain>
    </source>
</reference>
<protein>
    <submittedName>
        <fullName evidence="7">Cytochrome c, mono-and diheme variants family</fullName>
    </submittedName>
</protein>
<dbReference type="InterPro" id="IPR036909">
    <property type="entry name" value="Cyt_c-like_dom_sf"/>
</dbReference>
<dbReference type="RefSeq" id="WP_009763220.1">
    <property type="nucleotide sequence ID" value="NZ_CP141048.1"/>
</dbReference>
<feature type="domain" description="Cytochrome c" evidence="6">
    <location>
        <begin position="73"/>
        <end position="159"/>
    </location>
</feature>
<feature type="region of interest" description="Disordered" evidence="5">
    <location>
        <begin position="166"/>
        <end position="193"/>
    </location>
</feature>
<gene>
    <name evidence="7" type="ORF">MicloDRAFT_00037250</name>
</gene>
<evidence type="ECO:0000313" key="7">
    <source>
        <dbReference type="EMBL" id="EIM27170.1"/>
    </source>
</evidence>
<dbReference type="InterPro" id="IPR051459">
    <property type="entry name" value="Cytochrome_c-type_DH"/>
</dbReference>
<keyword evidence="2 4" id="KW-0479">Metal-binding</keyword>
<dbReference type="PANTHER" id="PTHR35008">
    <property type="entry name" value="BLL4482 PROTEIN-RELATED"/>
    <property type="match status" value="1"/>
</dbReference>
<dbReference type="GO" id="GO:0009055">
    <property type="term" value="F:electron transfer activity"/>
    <property type="evidence" value="ECO:0007669"/>
    <property type="project" value="InterPro"/>
</dbReference>
<sequence length="285" mass="31180" precursor="true">MRLSLPRLIFWGALVLVLAAGGALAYISSGIYDIAATKQHIAPVYWALTTARRQSIRARVIGETPPSNLADANVVATGLALYDQHCRQCHGAPGLPPDAIGLGMMPAPPNFAQMGRDLSAPEIYWAVSNGIKLTGMPAWRFRLTEPERWAVTAFVKSSLNLTPAEFRARREQATGDSEERPKPRKPEGPWEPKDAIERGRVAILQYACETCHVIPGIRGPDAHVGPPLAGIAGQLYIAGVLRNTPEHMIDWLRDPQRIDPLSAMPNLGVSDHDARDIATYLYSLR</sequence>
<accession>I4YT78</accession>
<dbReference type="GO" id="GO:0046872">
    <property type="term" value="F:metal ion binding"/>
    <property type="evidence" value="ECO:0007669"/>
    <property type="project" value="UniProtKB-KW"/>
</dbReference>
<evidence type="ECO:0000256" key="4">
    <source>
        <dbReference type="PROSITE-ProRule" id="PRU00433"/>
    </source>
</evidence>
<evidence type="ECO:0000256" key="1">
    <source>
        <dbReference type="ARBA" id="ARBA00022617"/>
    </source>
</evidence>
<dbReference type="Proteomes" id="UP000003947">
    <property type="component" value="Unassembled WGS sequence"/>
</dbReference>
<proteinExistence type="predicted"/>
<evidence type="ECO:0000259" key="6">
    <source>
        <dbReference type="PROSITE" id="PS51007"/>
    </source>
</evidence>
<keyword evidence="3 4" id="KW-0408">Iron</keyword>
<dbReference type="GO" id="GO:0020037">
    <property type="term" value="F:heme binding"/>
    <property type="evidence" value="ECO:0007669"/>
    <property type="project" value="InterPro"/>
</dbReference>
<keyword evidence="8" id="KW-1185">Reference proteome</keyword>
<feature type="domain" description="Cytochrome c" evidence="6">
    <location>
        <begin position="194"/>
        <end position="285"/>
    </location>
</feature>
<dbReference type="STRING" id="864069.MicloDRAFT_00037250"/>
<dbReference type="OrthoDB" id="9773456at2"/>
<name>I4YT78_9HYPH</name>
<evidence type="ECO:0000256" key="5">
    <source>
        <dbReference type="SAM" id="MobiDB-lite"/>
    </source>
</evidence>
<organism evidence="7 8">
    <name type="scientific">Microvirga lotononidis</name>
    <dbReference type="NCBI Taxonomy" id="864069"/>
    <lineage>
        <taxon>Bacteria</taxon>
        <taxon>Pseudomonadati</taxon>
        <taxon>Pseudomonadota</taxon>
        <taxon>Alphaproteobacteria</taxon>
        <taxon>Hyphomicrobiales</taxon>
        <taxon>Methylobacteriaceae</taxon>
        <taxon>Microvirga</taxon>
    </lineage>
</organism>
<dbReference type="PANTHER" id="PTHR35008:SF4">
    <property type="entry name" value="BLL4482 PROTEIN"/>
    <property type="match status" value="1"/>
</dbReference>
<evidence type="ECO:0000256" key="3">
    <source>
        <dbReference type="ARBA" id="ARBA00023004"/>
    </source>
</evidence>
<dbReference type="InterPro" id="IPR009056">
    <property type="entry name" value="Cyt_c-like_dom"/>
</dbReference>
<keyword evidence="1 4" id="KW-0349">Heme</keyword>
<dbReference type="eggNOG" id="COG2010">
    <property type="taxonomic scope" value="Bacteria"/>
</dbReference>
<dbReference type="eggNOG" id="COG3474">
    <property type="taxonomic scope" value="Bacteria"/>
</dbReference>
<dbReference type="PROSITE" id="PS51007">
    <property type="entry name" value="CYTC"/>
    <property type="match status" value="2"/>
</dbReference>
<dbReference type="EMBL" id="JH660645">
    <property type="protein sequence ID" value="EIM27170.1"/>
    <property type="molecule type" value="Genomic_DNA"/>
</dbReference>
<dbReference type="PATRIC" id="fig|864069.3.peg.4050"/>
<dbReference type="AlphaFoldDB" id="I4YT78"/>
<dbReference type="Pfam" id="PF13442">
    <property type="entry name" value="Cytochrome_CBB3"/>
    <property type="match status" value="1"/>
</dbReference>
<evidence type="ECO:0000313" key="8">
    <source>
        <dbReference type="Proteomes" id="UP000003947"/>
    </source>
</evidence>
<dbReference type="SUPFAM" id="SSF46626">
    <property type="entry name" value="Cytochrome c"/>
    <property type="match status" value="2"/>
</dbReference>
<evidence type="ECO:0000256" key="2">
    <source>
        <dbReference type="ARBA" id="ARBA00022723"/>
    </source>
</evidence>